<dbReference type="InterPro" id="IPR007627">
    <property type="entry name" value="RNA_pol_sigma70_r2"/>
</dbReference>
<dbReference type="CDD" id="cd06171">
    <property type="entry name" value="Sigma70_r4"/>
    <property type="match status" value="1"/>
</dbReference>
<evidence type="ECO:0000313" key="7">
    <source>
        <dbReference type="EMBL" id="SMO56137.1"/>
    </source>
</evidence>
<dbReference type="GO" id="GO:0006352">
    <property type="term" value="P:DNA-templated transcription initiation"/>
    <property type="evidence" value="ECO:0007669"/>
    <property type="project" value="InterPro"/>
</dbReference>
<evidence type="ECO:0000256" key="1">
    <source>
        <dbReference type="ARBA" id="ARBA00010641"/>
    </source>
</evidence>
<dbReference type="InterPro" id="IPR014284">
    <property type="entry name" value="RNA_pol_sigma-70_dom"/>
</dbReference>
<dbReference type="Gene3D" id="1.10.10.10">
    <property type="entry name" value="Winged helix-like DNA-binding domain superfamily/Winged helix DNA-binding domain"/>
    <property type="match status" value="1"/>
</dbReference>
<dbReference type="SUPFAM" id="SSF88946">
    <property type="entry name" value="Sigma2 domain of RNA polymerase sigma factors"/>
    <property type="match status" value="1"/>
</dbReference>
<dbReference type="PANTHER" id="PTHR43133:SF46">
    <property type="entry name" value="RNA POLYMERASE SIGMA-70 FACTOR ECF SUBFAMILY"/>
    <property type="match status" value="1"/>
</dbReference>
<keyword evidence="3" id="KW-0731">Sigma factor</keyword>
<organism evidence="7 8">
    <name type="scientific">Solitalea koreensis</name>
    <dbReference type="NCBI Taxonomy" id="543615"/>
    <lineage>
        <taxon>Bacteria</taxon>
        <taxon>Pseudomonadati</taxon>
        <taxon>Bacteroidota</taxon>
        <taxon>Sphingobacteriia</taxon>
        <taxon>Sphingobacteriales</taxon>
        <taxon>Sphingobacteriaceae</taxon>
        <taxon>Solitalea</taxon>
    </lineage>
</organism>
<gene>
    <name evidence="7" type="ORF">SAMN06265350_103327</name>
</gene>
<dbReference type="InterPro" id="IPR013249">
    <property type="entry name" value="RNA_pol_sigma70_r4_t2"/>
</dbReference>
<name>A0A521C9H6_9SPHI</name>
<keyword evidence="4" id="KW-0804">Transcription</keyword>
<dbReference type="Gene3D" id="1.10.1740.10">
    <property type="match status" value="1"/>
</dbReference>
<dbReference type="NCBIfam" id="TIGR02937">
    <property type="entry name" value="sigma70-ECF"/>
    <property type="match status" value="1"/>
</dbReference>
<feature type="domain" description="RNA polymerase sigma-70 region 2" evidence="5">
    <location>
        <begin position="24"/>
        <end position="89"/>
    </location>
</feature>
<evidence type="ECO:0000256" key="2">
    <source>
        <dbReference type="ARBA" id="ARBA00023015"/>
    </source>
</evidence>
<keyword evidence="2" id="KW-0805">Transcription regulation</keyword>
<dbReference type="PANTHER" id="PTHR43133">
    <property type="entry name" value="RNA POLYMERASE ECF-TYPE SIGMA FACTO"/>
    <property type="match status" value="1"/>
</dbReference>
<dbReference type="GO" id="GO:0016987">
    <property type="term" value="F:sigma factor activity"/>
    <property type="evidence" value="ECO:0007669"/>
    <property type="project" value="UniProtKB-KW"/>
</dbReference>
<dbReference type="GO" id="GO:0003677">
    <property type="term" value="F:DNA binding"/>
    <property type="evidence" value="ECO:0007669"/>
    <property type="project" value="InterPro"/>
</dbReference>
<dbReference type="AlphaFoldDB" id="A0A521C9H6"/>
<proteinExistence type="inferred from homology"/>
<dbReference type="Proteomes" id="UP000315971">
    <property type="component" value="Unassembled WGS sequence"/>
</dbReference>
<accession>A0A521C9H6</accession>
<dbReference type="Pfam" id="PF08281">
    <property type="entry name" value="Sigma70_r4_2"/>
    <property type="match status" value="1"/>
</dbReference>
<dbReference type="EMBL" id="FXSZ01000003">
    <property type="protein sequence ID" value="SMO56137.1"/>
    <property type="molecule type" value="Genomic_DNA"/>
</dbReference>
<dbReference type="InterPro" id="IPR013324">
    <property type="entry name" value="RNA_pol_sigma_r3/r4-like"/>
</dbReference>
<feature type="domain" description="RNA polymerase sigma factor 70 region 4 type 2" evidence="6">
    <location>
        <begin position="117"/>
        <end position="169"/>
    </location>
</feature>
<reference evidence="7 8" key="1">
    <citation type="submission" date="2017-05" db="EMBL/GenBank/DDBJ databases">
        <authorList>
            <person name="Varghese N."/>
            <person name="Submissions S."/>
        </authorList>
    </citation>
    <scope>NUCLEOTIDE SEQUENCE [LARGE SCALE GENOMIC DNA]</scope>
    <source>
        <strain evidence="7 8">DSM 21342</strain>
    </source>
</reference>
<evidence type="ECO:0000259" key="6">
    <source>
        <dbReference type="Pfam" id="PF08281"/>
    </source>
</evidence>
<evidence type="ECO:0000256" key="3">
    <source>
        <dbReference type="ARBA" id="ARBA00023082"/>
    </source>
</evidence>
<evidence type="ECO:0000259" key="5">
    <source>
        <dbReference type="Pfam" id="PF04542"/>
    </source>
</evidence>
<evidence type="ECO:0000313" key="8">
    <source>
        <dbReference type="Proteomes" id="UP000315971"/>
    </source>
</evidence>
<sequence length="197" mass="22911">MTEEDLLQLINGCIKQDRQSQKMLYKVFYGFAMSICLRYASNQYEASEIINEGFFKLFTNMNKYDPERPFKAWLSKIMHNVSIDYYRSNFKTSIMDDLERAEFVTNEASIESKLAYEDLLALIQQLPPAYRTVFNLFAIDGYSHDEIANMLNISSGTSKSNLFKARQKLQKMLMELSKKNEVNEVGFLAININQTLK</sequence>
<dbReference type="OrthoDB" id="1491902at2"/>
<comment type="similarity">
    <text evidence="1">Belongs to the sigma-70 factor family. ECF subfamily.</text>
</comment>
<dbReference type="RefSeq" id="WP_142602768.1">
    <property type="nucleotide sequence ID" value="NZ_FXSZ01000003.1"/>
</dbReference>
<dbReference type="SUPFAM" id="SSF88659">
    <property type="entry name" value="Sigma3 and sigma4 domains of RNA polymerase sigma factors"/>
    <property type="match status" value="1"/>
</dbReference>
<dbReference type="InterPro" id="IPR036388">
    <property type="entry name" value="WH-like_DNA-bd_sf"/>
</dbReference>
<protein>
    <submittedName>
        <fullName evidence="7">RNA polymerase sigma-70 factor, ECF subfamily</fullName>
    </submittedName>
</protein>
<dbReference type="Pfam" id="PF04542">
    <property type="entry name" value="Sigma70_r2"/>
    <property type="match status" value="1"/>
</dbReference>
<dbReference type="InterPro" id="IPR013325">
    <property type="entry name" value="RNA_pol_sigma_r2"/>
</dbReference>
<evidence type="ECO:0000256" key="4">
    <source>
        <dbReference type="ARBA" id="ARBA00023163"/>
    </source>
</evidence>
<keyword evidence="8" id="KW-1185">Reference proteome</keyword>
<dbReference type="InterPro" id="IPR039425">
    <property type="entry name" value="RNA_pol_sigma-70-like"/>
</dbReference>